<dbReference type="GO" id="GO:0000981">
    <property type="term" value="F:DNA-binding transcription factor activity, RNA polymerase II-specific"/>
    <property type="evidence" value="ECO:0007669"/>
    <property type="project" value="TreeGrafter"/>
</dbReference>
<name>A0A0J8RND1_COCIT</name>
<dbReference type="AlphaFoldDB" id="A0A0J8RND1"/>
<dbReference type="Proteomes" id="UP000054563">
    <property type="component" value="Unassembled WGS sequence"/>
</dbReference>
<dbReference type="VEuPathDB" id="FungiDB:CIHG_04085"/>
<feature type="region of interest" description="Disordered" evidence="8">
    <location>
        <begin position="21"/>
        <end position="45"/>
    </location>
</feature>
<dbReference type="InterPro" id="IPR036236">
    <property type="entry name" value="Znf_C2H2_sf"/>
</dbReference>
<evidence type="ECO:0000256" key="8">
    <source>
        <dbReference type="SAM" id="MobiDB-lite"/>
    </source>
</evidence>
<protein>
    <submittedName>
        <fullName evidence="10">C2H2 conidiation transcription factor FlbC</fullName>
    </submittedName>
</protein>
<dbReference type="Pfam" id="PF00096">
    <property type="entry name" value="zf-C2H2"/>
    <property type="match status" value="2"/>
</dbReference>
<feature type="domain" description="C2H2-type" evidence="9">
    <location>
        <begin position="393"/>
        <end position="422"/>
    </location>
</feature>
<dbReference type="GO" id="GO:0005634">
    <property type="term" value="C:nucleus"/>
    <property type="evidence" value="ECO:0007669"/>
    <property type="project" value="UniProtKB-SubCell"/>
</dbReference>
<dbReference type="GO" id="GO:0008270">
    <property type="term" value="F:zinc ion binding"/>
    <property type="evidence" value="ECO:0007669"/>
    <property type="project" value="UniProtKB-KW"/>
</dbReference>
<evidence type="ECO:0000256" key="2">
    <source>
        <dbReference type="ARBA" id="ARBA00022723"/>
    </source>
</evidence>
<evidence type="ECO:0000313" key="11">
    <source>
        <dbReference type="Proteomes" id="UP000054563"/>
    </source>
</evidence>
<evidence type="ECO:0000256" key="1">
    <source>
        <dbReference type="ARBA" id="ARBA00004123"/>
    </source>
</evidence>
<evidence type="ECO:0000313" key="10">
    <source>
        <dbReference type="EMBL" id="KMU86297.1"/>
    </source>
</evidence>
<keyword evidence="2" id="KW-0479">Metal-binding</keyword>
<feature type="region of interest" description="Disordered" evidence="8">
    <location>
        <begin position="411"/>
        <end position="430"/>
    </location>
</feature>
<feature type="compositionally biased region" description="Low complexity" evidence="8">
    <location>
        <begin position="198"/>
        <end position="208"/>
    </location>
</feature>
<evidence type="ECO:0000256" key="7">
    <source>
        <dbReference type="PROSITE-ProRule" id="PRU00042"/>
    </source>
</evidence>
<dbReference type="InterPro" id="IPR013087">
    <property type="entry name" value="Znf_C2H2_type"/>
</dbReference>
<keyword evidence="4 7" id="KW-0863">Zinc-finger</keyword>
<feature type="region of interest" description="Disordered" evidence="8">
    <location>
        <begin position="269"/>
        <end position="297"/>
    </location>
</feature>
<dbReference type="PROSITE" id="PS50157">
    <property type="entry name" value="ZINC_FINGER_C2H2_2"/>
    <property type="match status" value="2"/>
</dbReference>
<keyword evidence="6" id="KW-0539">Nucleus</keyword>
<dbReference type="FunFam" id="3.30.160.60:FF:000793">
    <property type="entry name" value="C2H2 finger domain protein FlbC"/>
    <property type="match status" value="1"/>
</dbReference>
<feature type="domain" description="C2H2-type" evidence="9">
    <location>
        <begin position="365"/>
        <end position="392"/>
    </location>
</feature>
<accession>A0A0J8RND1</accession>
<evidence type="ECO:0000256" key="3">
    <source>
        <dbReference type="ARBA" id="ARBA00022737"/>
    </source>
</evidence>
<dbReference type="SUPFAM" id="SSF57667">
    <property type="entry name" value="beta-beta-alpha zinc fingers"/>
    <property type="match status" value="1"/>
</dbReference>
<organism evidence="10 11">
    <name type="scientific">Coccidioides immitis H538.4</name>
    <dbReference type="NCBI Taxonomy" id="396776"/>
    <lineage>
        <taxon>Eukaryota</taxon>
        <taxon>Fungi</taxon>
        <taxon>Dikarya</taxon>
        <taxon>Ascomycota</taxon>
        <taxon>Pezizomycotina</taxon>
        <taxon>Eurotiomycetes</taxon>
        <taxon>Eurotiomycetidae</taxon>
        <taxon>Onygenales</taxon>
        <taxon>Onygenaceae</taxon>
        <taxon>Coccidioides</taxon>
    </lineage>
</organism>
<dbReference type="STRING" id="396776.A0A0J8RND1"/>
<keyword evidence="5" id="KW-0862">Zinc</keyword>
<dbReference type="GO" id="GO:0000978">
    <property type="term" value="F:RNA polymerase II cis-regulatory region sequence-specific DNA binding"/>
    <property type="evidence" value="ECO:0007669"/>
    <property type="project" value="TreeGrafter"/>
</dbReference>
<reference evidence="11" key="1">
    <citation type="journal article" date="2010" name="Genome Res.">
        <title>Population genomic sequencing of Coccidioides fungi reveals recent hybridization and transposon control.</title>
        <authorList>
            <person name="Neafsey D.E."/>
            <person name="Barker B.M."/>
            <person name="Sharpton T.J."/>
            <person name="Stajich J.E."/>
            <person name="Park D.J."/>
            <person name="Whiston E."/>
            <person name="Hung C.-Y."/>
            <person name="McMahan C."/>
            <person name="White J."/>
            <person name="Sykes S."/>
            <person name="Heiman D."/>
            <person name="Young S."/>
            <person name="Zeng Q."/>
            <person name="Abouelleil A."/>
            <person name="Aftuck L."/>
            <person name="Bessette D."/>
            <person name="Brown A."/>
            <person name="FitzGerald M."/>
            <person name="Lui A."/>
            <person name="Macdonald J.P."/>
            <person name="Priest M."/>
            <person name="Orbach M.J."/>
            <person name="Galgiani J.N."/>
            <person name="Kirkland T.N."/>
            <person name="Cole G.T."/>
            <person name="Birren B.W."/>
            <person name="Henn M.R."/>
            <person name="Taylor J.W."/>
            <person name="Rounsley S.D."/>
        </authorList>
    </citation>
    <scope>NUCLEOTIDE SEQUENCE [LARGE SCALE GENOMIC DNA]</scope>
    <source>
        <strain evidence="11">H538.4</strain>
    </source>
</reference>
<evidence type="ECO:0000256" key="4">
    <source>
        <dbReference type="ARBA" id="ARBA00022771"/>
    </source>
</evidence>
<dbReference type="PANTHER" id="PTHR23235:SF120">
    <property type="entry name" value="KRUPPEL-LIKE FACTOR 15"/>
    <property type="match status" value="1"/>
</dbReference>
<dbReference type="PANTHER" id="PTHR23235">
    <property type="entry name" value="KRUEPPEL-LIKE TRANSCRIPTION FACTOR"/>
    <property type="match status" value="1"/>
</dbReference>
<dbReference type="OrthoDB" id="6077919at2759"/>
<evidence type="ECO:0000259" key="9">
    <source>
        <dbReference type="PROSITE" id="PS50157"/>
    </source>
</evidence>
<dbReference type="SMART" id="SM00355">
    <property type="entry name" value="ZnF_C2H2"/>
    <property type="match status" value="2"/>
</dbReference>
<keyword evidence="3" id="KW-0677">Repeat</keyword>
<dbReference type="Gene3D" id="3.30.160.60">
    <property type="entry name" value="Classic Zinc Finger"/>
    <property type="match status" value="2"/>
</dbReference>
<feature type="compositionally biased region" description="Low complexity" evidence="8">
    <location>
        <begin position="35"/>
        <end position="45"/>
    </location>
</feature>
<sequence length="430" mass="47019">MVMESGSRQYGGLSYDSVYQNHSRANPPHFGEGWPPHSTSHPPSSVYQPAVAANPVSMKREDASRPPAIPVSYANGQVSAPAMVHGGNYNSVGYGGSELVVLTTELPRTTLRAVTALHDCTANGIFSHLQKISSPGIRASRCICTQQQKQEQHRHQPSQQQQSATTRPMQRNLEGARMASFTPANYSSLEYAQSLHMHQQQQQQQHQHQPPHHQHPPPPHHATHLEARSVHQGNETSPHATQPPQVTFSDALDASRGMVALSQDLTPRAIYGPRSSRGSVDSYGFPSTHSSASSISSANNYPYYSASVVSVDSSVTDYSSTTSDSYDGLSRTLPRPSGLLAGALPPQSMMGQFSSKVPSNTQKKHKCKVCDKRFTRPSSLQTHMYSHTGEKPYACEVEGCGRHFSVVSNLRRHKKVHKNDKESGSPEEEA</sequence>
<feature type="region of interest" description="Disordered" evidence="8">
    <location>
        <begin position="194"/>
        <end position="223"/>
    </location>
</feature>
<dbReference type="PROSITE" id="PS00028">
    <property type="entry name" value="ZINC_FINGER_C2H2_1"/>
    <property type="match status" value="2"/>
</dbReference>
<dbReference type="FunFam" id="3.30.160.60:FF:001102">
    <property type="entry name" value="Transcription factor IIIA"/>
    <property type="match status" value="1"/>
</dbReference>
<feature type="region of interest" description="Disordered" evidence="8">
    <location>
        <begin position="148"/>
        <end position="168"/>
    </location>
</feature>
<evidence type="ECO:0000256" key="5">
    <source>
        <dbReference type="ARBA" id="ARBA00022833"/>
    </source>
</evidence>
<evidence type="ECO:0000256" key="6">
    <source>
        <dbReference type="ARBA" id="ARBA00023242"/>
    </source>
</evidence>
<gene>
    <name evidence="10" type="ORF">CIHG_04085</name>
</gene>
<proteinExistence type="predicted"/>
<comment type="subcellular location">
    <subcellularLocation>
        <location evidence="1">Nucleus</location>
    </subcellularLocation>
</comment>
<dbReference type="EMBL" id="DS016992">
    <property type="protein sequence ID" value="KMU86297.1"/>
    <property type="molecule type" value="Genomic_DNA"/>
</dbReference>